<feature type="domain" description="Membrane insertase YidC/Oxa/ALB C-terminal" evidence="12">
    <location>
        <begin position="41"/>
        <end position="233"/>
    </location>
</feature>
<feature type="region of interest" description="Disordered" evidence="10">
    <location>
        <begin position="282"/>
        <end position="308"/>
    </location>
</feature>
<evidence type="ECO:0000256" key="5">
    <source>
        <dbReference type="ARBA" id="ARBA00022946"/>
    </source>
</evidence>
<evidence type="ECO:0000256" key="7">
    <source>
        <dbReference type="ARBA" id="ARBA00023128"/>
    </source>
</evidence>
<feature type="transmembrane region" description="Helical" evidence="11">
    <location>
        <begin position="197"/>
        <end position="221"/>
    </location>
</feature>
<evidence type="ECO:0000313" key="13">
    <source>
        <dbReference type="EMBL" id="EDO47264.1"/>
    </source>
</evidence>
<dbReference type="PhylomeDB" id="A7RMF7"/>
<keyword evidence="8 11" id="KW-0472">Membrane</keyword>
<dbReference type="PANTHER" id="PTHR12428:SF66">
    <property type="entry name" value="MITOCHONDRIAL INNER MEMBRANE PROTEIN OXA1L"/>
    <property type="match status" value="1"/>
</dbReference>
<dbReference type="PANTHER" id="PTHR12428">
    <property type="entry name" value="OXA1"/>
    <property type="match status" value="1"/>
</dbReference>
<proteinExistence type="inferred from homology"/>
<comment type="subcellular location">
    <subcellularLocation>
        <location evidence="9">Membrane</location>
        <topology evidence="9">Multi-pass membrane protein</topology>
    </subcellularLocation>
    <subcellularLocation>
        <location evidence="1">Mitochondrion inner membrane</location>
        <topology evidence="1">Multi-pass membrane protein</topology>
    </subcellularLocation>
</comment>
<comment type="similarity">
    <text evidence="2 9">Belongs to the OXA1/ALB3/YidC family.</text>
</comment>
<dbReference type="OMA" id="FPMAIFM"/>
<accession>A7RMF7</accession>
<evidence type="ECO:0000256" key="6">
    <source>
        <dbReference type="ARBA" id="ARBA00022989"/>
    </source>
</evidence>
<evidence type="ECO:0000256" key="4">
    <source>
        <dbReference type="ARBA" id="ARBA00022792"/>
    </source>
</evidence>
<evidence type="ECO:0000256" key="3">
    <source>
        <dbReference type="ARBA" id="ARBA00022692"/>
    </source>
</evidence>
<keyword evidence="7" id="KW-0496">Mitochondrion</keyword>
<evidence type="ECO:0000256" key="10">
    <source>
        <dbReference type="SAM" id="MobiDB-lite"/>
    </source>
</evidence>
<dbReference type="KEGG" id="nve:5519491"/>
<dbReference type="Proteomes" id="UP000001593">
    <property type="component" value="Unassembled WGS sequence"/>
</dbReference>
<gene>
    <name evidence="13" type="ORF">NEMVEDRAFT_v1g33386</name>
</gene>
<dbReference type="InterPro" id="IPR028055">
    <property type="entry name" value="YidC/Oxa/ALB_C"/>
</dbReference>
<feature type="transmembrane region" description="Helical" evidence="11">
    <location>
        <begin position="41"/>
        <end position="61"/>
    </location>
</feature>
<feature type="non-terminal residue" evidence="13">
    <location>
        <position position="308"/>
    </location>
</feature>
<evidence type="ECO:0000256" key="1">
    <source>
        <dbReference type="ARBA" id="ARBA00004448"/>
    </source>
</evidence>
<evidence type="ECO:0000256" key="8">
    <source>
        <dbReference type="ARBA" id="ARBA00023136"/>
    </source>
</evidence>
<dbReference type="GO" id="GO:0005743">
    <property type="term" value="C:mitochondrial inner membrane"/>
    <property type="evidence" value="ECO:0000318"/>
    <property type="project" value="GO_Central"/>
</dbReference>
<dbReference type="EMBL" id="DS469520">
    <property type="protein sequence ID" value="EDO47264.1"/>
    <property type="molecule type" value="Genomic_DNA"/>
</dbReference>
<dbReference type="HOGENOM" id="CLU_029282_3_0_1"/>
<name>A7RMF7_NEMVE</name>
<dbReference type="CDD" id="cd20069">
    <property type="entry name" value="5TM_Oxa1-like"/>
    <property type="match status" value="1"/>
</dbReference>
<keyword evidence="3 9" id="KW-0812">Transmembrane</keyword>
<dbReference type="NCBIfam" id="TIGR03592">
    <property type="entry name" value="yidC_oxa1_cterm"/>
    <property type="match status" value="1"/>
</dbReference>
<evidence type="ECO:0000256" key="2">
    <source>
        <dbReference type="ARBA" id="ARBA00009877"/>
    </source>
</evidence>
<dbReference type="InParanoid" id="A7RMF7"/>
<reference evidence="13 14" key="1">
    <citation type="journal article" date="2007" name="Science">
        <title>Sea anemone genome reveals ancestral eumetazoan gene repertoire and genomic organization.</title>
        <authorList>
            <person name="Putnam N.H."/>
            <person name="Srivastava M."/>
            <person name="Hellsten U."/>
            <person name="Dirks B."/>
            <person name="Chapman J."/>
            <person name="Salamov A."/>
            <person name="Terry A."/>
            <person name="Shapiro H."/>
            <person name="Lindquist E."/>
            <person name="Kapitonov V.V."/>
            <person name="Jurka J."/>
            <person name="Genikhovich G."/>
            <person name="Grigoriev I.V."/>
            <person name="Lucas S.M."/>
            <person name="Steele R.E."/>
            <person name="Finnerty J.R."/>
            <person name="Technau U."/>
            <person name="Martindale M.Q."/>
            <person name="Rokhsar D.S."/>
        </authorList>
    </citation>
    <scope>NUCLEOTIDE SEQUENCE [LARGE SCALE GENOMIC DNA]</scope>
    <source>
        <strain evidence="14">CH2 X CH6</strain>
    </source>
</reference>
<feature type="transmembrane region" description="Helical" evidence="11">
    <location>
        <begin position="159"/>
        <end position="176"/>
    </location>
</feature>
<keyword evidence="5" id="KW-0809">Transit peptide</keyword>
<evidence type="ECO:0000256" key="11">
    <source>
        <dbReference type="SAM" id="Phobius"/>
    </source>
</evidence>
<dbReference type="GO" id="GO:0032977">
    <property type="term" value="F:membrane insertase activity"/>
    <property type="evidence" value="ECO:0000318"/>
    <property type="project" value="GO_Central"/>
</dbReference>
<feature type="transmembrane region" description="Helical" evidence="11">
    <location>
        <begin position="118"/>
        <end position="139"/>
    </location>
</feature>
<keyword evidence="14" id="KW-1185">Reference proteome</keyword>
<keyword evidence="6 11" id="KW-1133">Transmembrane helix</keyword>
<dbReference type="GO" id="GO:0032979">
    <property type="term" value="P:protein insertion into mitochondrial inner membrane from matrix"/>
    <property type="evidence" value="ECO:0000318"/>
    <property type="project" value="GO_Central"/>
</dbReference>
<dbReference type="InterPro" id="IPR001708">
    <property type="entry name" value="YidC/ALB3/OXA1/COX18"/>
</dbReference>
<keyword evidence="4" id="KW-0999">Mitochondrion inner membrane</keyword>
<evidence type="ECO:0000259" key="12">
    <source>
        <dbReference type="Pfam" id="PF02096"/>
    </source>
</evidence>
<dbReference type="STRING" id="45351.A7RMF7"/>
<feature type="non-terminal residue" evidence="13">
    <location>
        <position position="1"/>
    </location>
</feature>
<dbReference type="AlphaFoldDB" id="A7RMF7"/>
<evidence type="ECO:0000256" key="9">
    <source>
        <dbReference type="RuleBase" id="RU003945"/>
    </source>
</evidence>
<sequence length="308" mass="34102">AGVVNAIGEPTLASMGLGGTTPIGLVQHALEMLHATVGLPWVWSIVAATIAFRTLMFPLIVKSQANAARLNNVKPELEEVQAQLRDLMNSNNAIGKAAASARLQQLYKDNDCHPIKSIIAPLVQVPLFISFFVGLRRMANLPVESFKEGGLFWFTDLTAYDPYFVLPIVCSLTMLASIELGGEAGVSNPQMQHMKTFFRVMCVAMIPLTAQFPAAIFTYWVTSNLFSLGQVSLLKVKAVREYFGIPEMKVHKNLPAQGGFWENMSAGYKNAKEEAYVKHHEKMKRQKEKALGTAPLETTYEHNPRIKH</sequence>
<organism evidence="13 14">
    <name type="scientific">Nematostella vectensis</name>
    <name type="common">Starlet sea anemone</name>
    <dbReference type="NCBI Taxonomy" id="45351"/>
    <lineage>
        <taxon>Eukaryota</taxon>
        <taxon>Metazoa</taxon>
        <taxon>Cnidaria</taxon>
        <taxon>Anthozoa</taxon>
        <taxon>Hexacorallia</taxon>
        <taxon>Actiniaria</taxon>
        <taxon>Edwardsiidae</taxon>
        <taxon>Nematostella</taxon>
    </lineage>
</organism>
<dbReference type="Pfam" id="PF02096">
    <property type="entry name" value="60KD_IMP"/>
    <property type="match status" value="1"/>
</dbReference>
<dbReference type="OrthoDB" id="2148490at2759"/>
<evidence type="ECO:0000313" key="14">
    <source>
        <dbReference type="Proteomes" id="UP000001593"/>
    </source>
</evidence>
<feature type="compositionally biased region" description="Basic and acidic residues" evidence="10">
    <location>
        <begin position="299"/>
        <end position="308"/>
    </location>
</feature>
<protein>
    <recommendedName>
        <fullName evidence="12">Membrane insertase YidC/Oxa/ALB C-terminal domain-containing protein</fullName>
    </recommendedName>
</protein>
<dbReference type="eggNOG" id="KOG1239">
    <property type="taxonomic scope" value="Eukaryota"/>
</dbReference>